<dbReference type="InterPro" id="IPR013078">
    <property type="entry name" value="His_Pase_superF_clade-1"/>
</dbReference>
<name>A0A5B8VX65_9SPHI</name>
<accession>A0A5B8VX65</accession>
<dbReference type="KEGG" id="mgk:FSB76_03165"/>
<dbReference type="InterPro" id="IPR029033">
    <property type="entry name" value="His_PPase_superfam"/>
</dbReference>
<dbReference type="CDD" id="cd07067">
    <property type="entry name" value="HP_PGM_like"/>
    <property type="match status" value="1"/>
</dbReference>
<dbReference type="Gene3D" id="3.40.50.1240">
    <property type="entry name" value="Phosphoglycerate mutase-like"/>
    <property type="match status" value="1"/>
</dbReference>
<dbReference type="RefSeq" id="WP_147052151.1">
    <property type="nucleotide sequence ID" value="NZ_CP042437.1"/>
</dbReference>
<protein>
    <submittedName>
        <fullName evidence="1">Histidine phosphatase family protein</fullName>
    </submittedName>
</protein>
<dbReference type="SUPFAM" id="SSF53254">
    <property type="entry name" value="Phosphoglycerate mutase-like"/>
    <property type="match status" value="1"/>
</dbReference>
<dbReference type="PANTHER" id="PTHR47623">
    <property type="entry name" value="OS09G0287300 PROTEIN"/>
    <property type="match status" value="1"/>
</dbReference>
<dbReference type="AlphaFoldDB" id="A0A5B8VX65"/>
<keyword evidence="2" id="KW-1185">Reference proteome</keyword>
<proteinExistence type="predicted"/>
<sequence length="158" mass="17576">MKKLLLIRHAKATHESGYVDFERPLKQAGKEDAVLMASILKGQSIIPQIIVTSPALRTQTTADIFTAQMQLPNAGTDKRIYEANEYTWVKVINGLPNEYDFIAVVGHNPGISQVLYYLTGQYRDLPTCAVALITFDNDTWESISGEDGHLTFFDSPKG</sequence>
<dbReference type="PANTHER" id="PTHR47623:SF1">
    <property type="entry name" value="OS09G0287300 PROTEIN"/>
    <property type="match status" value="1"/>
</dbReference>
<evidence type="ECO:0000313" key="2">
    <source>
        <dbReference type="Proteomes" id="UP000321362"/>
    </source>
</evidence>
<dbReference type="OrthoDB" id="9810154at2"/>
<gene>
    <name evidence="1" type="ORF">FSB76_03165</name>
</gene>
<dbReference type="EMBL" id="CP042437">
    <property type="protein sequence ID" value="QEC74996.1"/>
    <property type="molecule type" value="Genomic_DNA"/>
</dbReference>
<dbReference type="Proteomes" id="UP000321362">
    <property type="component" value="Chromosome"/>
</dbReference>
<reference evidence="1 2" key="1">
    <citation type="journal article" date="2013" name="J. Microbiol.">
        <title>Mucilaginibacter ginsenosidivorax sp. nov., with ginsenoside converting activity isolated from sediment.</title>
        <authorList>
            <person name="Kim J.K."/>
            <person name="Choi T.E."/>
            <person name="Liu Q.M."/>
            <person name="Park H.Y."/>
            <person name="Yi T.H."/>
            <person name="Yoon M.H."/>
            <person name="Kim S.C."/>
            <person name="Im W.T."/>
        </authorList>
    </citation>
    <scope>NUCLEOTIDE SEQUENCE [LARGE SCALE GENOMIC DNA]</scope>
    <source>
        <strain evidence="1 2">KHI28</strain>
    </source>
</reference>
<dbReference type="Pfam" id="PF00300">
    <property type="entry name" value="His_Phos_1"/>
    <property type="match status" value="1"/>
</dbReference>
<organism evidence="1 2">
    <name type="scientific">Mucilaginibacter ginsenosidivorax</name>
    <dbReference type="NCBI Taxonomy" id="862126"/>
    <lineage>
        <taxon>Bacteria</taxon>
        <taxon>Pseudomonadati</taxon>
        <taxon>Bacteroidota</taxon>
        <taxon>Sphingobacteriia</taxon>
        <taxon>Sphingobacteriales</taxon>
        <taxon>Sphingobacteriaceae</taxon>
        <taxon>Mucilaginibacter</taxon>
    </lineage>
</organism>
<evidence type="ECO:0000313" key="1">
    <source>
        <dbReference type="EMBL" id="QEC74996.1"/>
    </source>
</evidence>